<feature type="domain" description="Cation-transporting P-type ATPase C-terminal" evidence="5">
    <location>
        <begin position="25"/>
        <end position="85"/>
    </location>
</feature>
<organism evidence="6 7">
    <name type="scientific">Fraxinus pennsylvanica</name>
    <dbReference type="NCBI Taxonomy" id="56036"/>
    <lineage>
        <taxon>Eukaryota</taxon>
        <taxon>Viridiplantae</taxon>
        <taxon>Streptophyta</taxon>
        <taxon>Embryophyta</taxon>
        <taxon>Tracheophyta</taxon>
        <taxon>Spermatophyta</taxon>
        <taxon>Magnoliopsida</taxon>
        <taxon>eudicotyledons</taxon>
        <taxon>Gunneridae</taxon>
        <taxon>Pentapetalae</taxon>
        <taxon>asterids</taxon>
        <taxon>lamiids</taxon>
        <taxon>Lamiales</taxon>
        <taxon>Oleaceae</taxon>
        <taxon>Oleeae</taxon>
        <taxon>Fraxinus</taxon>
    </lineage>
</organism>
<keyword evidence="3" id="KW-0460">Magnesium</keyword>
<evidence type="ECO:0000313" key="7">
    <source>
        <dbReference type="Proteomes" id="UP000834106"/>
    </source>
</evidence>
<accession>A0AAD1ZFJ5</accession>
<evidence type="ECO:0000256" key="3">
    <source>
        <dbReference type="ARBA" id="ARBA00022842"/>
    </source>
</evidence>
<feature type="transmembrane region" description="Helical" evidence="4">
    <location>
        <begin position="96"/>
        <end position="115"/>
    </location>
</feature>
<keyword evidence="2" id="KW-0479">Metal-binding</keyword>
<dbReference type="GO" id="GO:0005388">
    <property type="term" value="F:P-type calcium transporter activity"/>
    <property type="evidence" value="ECO:0007669"/>
    <property type="project" value="TreeGrafter"/>
</dbReference>
<dbReference type="Pfam" id="PF00689">
    <property type="entry name" value="Cation_ATPase_C"/>
    <property type="match status" value="1"/>
</dbReference>
<sequence>MCQVTVLLILNFRGRSILNLEDESDDRAFKVKNTLIFNAFVLCQIFNELNARKPDEINVWKGVTKNRLFMGIVGLTVVLHVIYLILLFLVQDAPKYLEIYKSTLAVHVIIIFFLGKFSSTVRLSWKLWLVSVVIGIISWPLVIVGKLIPVPERPFSDFFMKQIRKERESRGKENLLGVEHEGNMRFFITTS</sequence>
<keyword evidence="4" id="KW-0472">Membrane</keyword>
<dbReference type="PANTHER" id="PTHR24093">
    <property type="entry name" value="CATION TRANSPORTING ATPASE"/>
    <property type="match status" value="1"/>
</dbReference>
<evidence type="ECO:0000256" key="2">
    <source>
        <dbReference type="ARBA" id="ARBA00022723"/>
    </source>
</evidence>
<feature type="transmembrane region" description="Helical" evidence="4">
    <location>
        <begin position="68"/>
        <end position="90"/>
    </location>
</feature>
<dbReference type="Gene3D" id="1.20.1110.10">
    <property type="entry name" value="Calcium-transporting ATPase, transmembrane domain"/>
    <property type="match status" value="1"/>
</dbReference>
<evidence type="ECO:0000259" key="5">
    <source>
        <dbReference type="Pfam" id="PF00689"/>
    </source>
</evidence>
<dbReference type="GO" id="GO:0005886">
    <property type="term" value="C:plasma membrane"/>
    <property type="evidence" value="ECO:0007669"/>
    <property type="project" value="TreeGrafter"/>
</dbReference>
<dbReference type="GO" id="GO:0046872">
    <property type="term" value="F:metal ion binding"/>
    <property type="evidence" value="ECO:0007669"/>
    <property type="project" value="UniProtKB-KW"/>
</dbReference>
<evidence type="ECO:0000256" key="4">
    <source>
        <dbReference type="SAM" id="Phobius"/>
    </source>
</evidence>
<keyword evidence="4" id="KW-1133">Transmembrane helix</keyword>
<protein>
    <recommendedName>
        <fullName evidence="5">Cation-transporting P-type ATPase C-terminal domain-containing protein</fullName>
    </recommendedName>
</protein>
<dbReference type="PANTHER" id="PTHR24093:SF369">
    <property type="entry name" value="CALCIUM-TRANSPORTING ATPASE"/>
    <property type="match status" value="1"/>
</dbReference>
<keyword evidence="7" id="KW-1185">Reference proteome</keyword>
<proteinExistence type="predicted"/>
<dbReference type="EMBL" id="OU503043">
    <property type="protein sequence ID" value="CAI9766425.1"/>
    <property type="molecule type" value="Genomic_DNA"/>
</dbReference>
<dbReference type="Proteomes" id="UP000834106">
    <property type="component" value="Chromosome 8"/>
</dbReference>
<keyword evidence="4" id="KW-0812">Transmembrane</keyword>
<dbReference type="InterPro" id="IPR006068">
    <property type="entry name" value="ATPase_P-typ_cation-transptr_C"/>
</dbReference>
<feature type="transmembrane region" description="Helical" evidence="4">
    <location>
        <begin position="127"/>
        <end position="148"/>
    </location>
</feature>
<evidence type="ECO:0000256" key="1">
    <source>
        <dbReference type="ARBA" id="ARBA00004127"/>
    </source>
</evidence>
<dbReference type="GO" id="GO:0012505">
    <property type="term" value="C:endomembrane system"/>
    <property type="evidence" value="ECO:0007669"/>
    <property type="project" value="UniProtKB-SubCell"/>
</dbReference>
<dbReference type="SUPFAM" id="SSF81665">
    <property type="entry name" value="Calcium ATPase, transmembrane domain M"/>
    <property type="match status" value="1"/>
</dbReference>
<dbReference type="AlphaFoldDB" id="A0AAD1ZFJ5"/>
<evidence type="ECO:0000313" key="6">
    <source>
        <dbReference type="EMBL" id="CAI9766425.1"/>
    </source>
</evidence>
<comment type="subcellular location">
    <subcellularLocation>
        <location evidence="1">Endomembrane system</location>
        <topology evidence="1">Multi-pass membrane protein</topology>
    </subcellularLocation>
</comment>
<name>A0AAD1ZFJ5_9LAMI</name>
<gene>
    <name evidence="6" type="ORF">FPE_LOCUS13855</name>
</gene>
<reference evidence="6" key="1">
    <citation type="submission" date="2023-05" db="EMBL/GenBank/DDBJ databases">
        <authorList>
            <person name="Huff M."/>
        </authorList>
    </citation>
    <scope>NUCLEOTIDE SEQUENCE</scope>
</reference>
<dbReference type="InterPro" id="IPR023298">
    <property type="entry name" value="ATPase_P-typ_TM_dom_sf"/>
</dbReference>